<feature type="non-terminal residue" evidence="2">
    <location>
        <position position="1"/>
    </location>
</feature>
<dbReference type="EMBL" id="AMZH03023847">
    <property type="protein sequence ID" value="RRT36256.1"/>
    <property type="molecule type" value="Genomic_DNA"/>
</dbReference>
<gene>
    <name evidence="2" type="ORF">B296_00037786</name>
</gene>
<accession>A0A426X9U0</accession>
<name>A0A426X9U0_ENSVE</name>
<comment type="caution">
    <text evidence="2">The sequence shown here is derived from an EMBL/GenBank/DDBJ whole genome shotgun (WGS) entry which is preliminary data.</text>
</comment>
<dbReference type="Proteomes" id="UP000287651">
    <property type="component" value="Unassembled WGS sequence"/>
</dbReference>
<evidence type="ECO:0000256" key="1">
    <source>
        <dbReference type="SAM" id="MobiDB-lite"/>
    </source>
</evidence>
<feature type="region of interest" description="Disordered" evidence="1">
    <location>
        <begin position="85"/>
        <end position="117"/>
    </location>
</feature>
<organism evidence="2 3">
    <name type="scientific">Ensete ventricosum</name>
    <name type="common">Abyssinian banana</name>
    <name type="synonym">Musa ensete</name>
    <dbReference type="NCBI Taxonomy" id="4639"/>
    <lineage>
        <taxon>Eukaryota</taxon>
        <taxon>Viridiplantae</taxon>
        <taxon>Streptophyta</taxon>
        <taxon>Embryophyta</taxon>
        <taxon>Tracheophyta</taxon>
        <taxon>Spermatophyta</taxon>
        <taxon>Magnoliopsida</taxon>
        <taxon>Liliopsida</taxon>
        <taxon>Zingiberales</taxon>
        <taxon>Musaceae</taxon>
        <taxon>Ensete</taxon>
    </lineage>
</organism>
<reference evidence="2 3" key="1">
    <citation type="journal article" date="2014" name="Agronomy (Basel)">
        <title>A Draft Genome Sequence for Ensete ventricosum, the Drought-Tolerant Tree Against Hunger.</title>
        <authorList>
            <person name="Harrison J."/>
            <person name="Moore K.A."/>
            <person name="Paszkiewicz K."/>
            <person name="Jones T."/>
            <person name="Grant M."/>
            <person name="Ambacheew D."/>
            <person name="Muzemil S."/>
            <person name="Studholme D.J."/>
        </authorList>
    </citation>
    <scope>NUCLEOTIDE SEQUENCE [LARGE SCALE GENOMIC DNA]</scope>
</reference>
<evidence type="ECO:0000313" key="2">
    <source>
        <dbReference type="EMBL" id="RRT36256.1"/>
    </source>
</evidence>
<dbReference type="AlphaFoldDB" id="A0A426X9U0"/>
<protein>
    <submittedName>
        <fullName evidence="2">Uncharacterized protein</fullName>
    </submittedName>
</protein>
<sequence>ALALLHPHCATITGGKVGRWWPPLASALKWLLPLRVVAYGLLPLRAITCELLSFGLALAASSRPLAGALATADYPTVGLTVGGRPCKGPDHEGGRRIGGGGQGCERSPGPNCRQGRPTMAKAPARAAALSQGPCRGGRLWPGCLQGWLTTAKAPSRAIACG</sequence>
<proteinExistence type="predicted"/>
<evidence type="ECO:0000313" key="3">
    <source>
        <dbReference type="Proteomes" id="UP000287651"/>
    </source>
</evidence>